<dbReference type="InterPro" id="IPR045338">
    <property type="entry name" value="DUF6535"/>
</dbReference>
<feature type="region of interest" description="Disordered" evidence="1">
    <location>
        <begin position="54"/>
        <end position="73"/>
    </location>
</feature>
<dbReference type="Pfam" id="PF20153">
    <property type="entry name" value="DUF6535"/>
    <property type="match status" value="1"/>
</dbReference>
<feature type="transmembrane region" description="Helical" evidence="2">
    <location>
        <begin position="262"/>
        <end position="290"/>
    </location>
</feature>
<feature type="transmembrane region" description="Helical" evidence="2">
    <location>
        <begin position="236"/>
        <end position="256"/>
    </location>
</feature>
<feature type="transmembrane region" description="Helical" evidence="2">
    <location>
        <begin position="180"/>
        <end position="199"/>
    </location>
</feature>
<dbReference type="STRING" id="745531.A0A0C3S759"/>
<proteinExistence type="predicted"/>
<feature type="compositionally biased region" description="Basic residues" evidence="1">
    <location>
        <begin position="64"/>
        <end position="73"/>
    </location>
</feature>
<dbReference type="OrthoDB" id="3235960at2759"/>
<name>A0A0C3S759_PHLG1</name>
<keyword evidence="5" id="KW-1185">Reference proteome</keyword>
<gene>
    <name evidence="4" type="ORF">PHLGIDRAFT_190980</name>
</gene>
<accession>A0A0C3S759</accession>
<feature type="transmembrane region" description="Helical" evidence="2">
    <location>
        <begin position="104"/>
        <end position="123"/>
    </location>
</feature>
<dbReference type="AlphaFoldDB" id="A0A0C3S759"/>
<sequence length="534" mass="60452">MPYLSRYCMIMKDIPQTSSLSEPDEPGDTIWIRRGLSKAKNGKQLRGQALHTQPFRSDSGWTHDKRKKGHGRRLSVGSKDAWIKCNNIMREHDLLMVSSWKDGIDTLLVFAGLFSAVLTAFIVESYTFLQPDLQSVSINLLREILTELRNMSSPQSARNINSQFPHISPAAPAFAVRINTMWFCSLIFSLSAASMCILVKQWLWDHSSHTGTSPRESARIRQFRLRGLKRWHVQEIVTALPGLLQWALALFFAGLVDLLWSLNFIVAGIVTVFACASLLFLVVTTVLPTFCVDSPYRSPQALEFFFIYRAIVRFMAWAITKTICPSGLDQHSWPSCTSHHPMRGRLDKCKLWLLSTLCERRPSNWREREREIVRTQEASRLDCQILAGADALFVDDDVLEDVIRPCLGDMDPLAAADCLVDILSRRADGMVNGLPSWKPSETVEPSVAAQLRLTLAVLSRLHSSADEERVLKILDILHRICASVPLEPNDPDSEYSYEQVVEVVSKLLSANDNIIRRSVFNLLLKLRSRQLLHV</sequence>
<evidence type="ECO:0000256" key="2">
    <source>
        <dbReference type="SAM" id="Phobius"/>
    </source>
</evidence>
<evidence type="ECO:0000313" key="5">
    <source>
        <dbReference type="Proteomes" id="UP000053257"/>
    </source>
</evidence>
<dbReference type="Proteomes" id="UP000053257">
    <property type="component" value="Unassembled WGS sequence"/>
</dbReference>
<dbReference type="HOGENOM" id="CLU_007328_2_0_1"/>
<keyword evidence="2" id="KW-0472">Membrane</keyword>
<dbReference type="InterPro" id="IPR016024">
    <property type="entry name" value="ARM-type_fold"/>
</dbReference>
<dbReference type="EMBL" id="KN840571">
    <property type="protein sequence ID" value="KIP04510.1"/>
    <property type="molecule type" value="Genomic_DNA"/>
</dbReference>
<feature type="domain" description="DUF6535" evidence="3">
    <location>
        <begin position="82"/>
        <end position="261"/>
    </location>
</feature>
<reference evidence="4 5" key="1">
    <citation type="journal article" date="2014" name="PLoS Genet.">
        <title>Analysis of the Phlebiopsis gigantea genome, transcriptome and secretome provides insight into its pioneer colonization strategies of wood.</title>
        <authorList>
            <person name="Hori C."/>
            <person name="Ishida T."/>
            <person name="Igarashi K."/>
            <person name="Samejima M."/>
            <person name="Suzuki H."/>
            <person name="Master E."/>
            <person name="Ferreira P."/>
            <person name="Ruiz-Duenas F.J."/>
            <person name="Held B."/>
            <person name="Canessa P."/>
            <person name="Larrondo L.F."/>
            <person name="Schmoll M."/>
            <person name="Druzhinina I.S."/>
            <person name="Kubicek C.P."/>
            <person name="Gaskell J.A."/>
            <person name="Kersten P."/>
            <person name="St John F."/>
            <person name="Glasner J."/>
            <person name="Sabat G."/>
            <person name="Splinter BonDurant S."/>
            <person name="Syed K."/>
            <person name="Yadav J."/>
            <person name="Mgbeahuruike A.C."/>
            <person name="Kovalchuk A."/>
            <person name="Asiegbu F.O."/>
            <person name="Lackner G."/>
            <person name="Hoffmeister D."/>
            <person name="Rencoret J."/>
            <person name="Gutierrez A."/>
            <person name="Sun H."/>
            <person name="Lindquist E."/>
            <person name="Barry K."/>
            <person name="Riley R."/>
            <person name="Grigoriev I.V."/>
            <person name="Henrissat B."/>
            <person name="Kues U."/>
            <person name="Berka R.M."/>
            <person name="Martinez A.T."/>
            <person name="Covert S.F."/>
            <person name="Blanchette R.A."/>
            <person name="Cullen D."/>
        </authorList>
    </citation>
    <scope>NUCLEOTIDE SEQUENCE [LARGE SCALE GENOMIC DNA]</scope>
    <source>
        <strain evidence="4 5">11061_1 CR5-6</strain>
    </source>
</reference>
<keyword evidence="2" id="KW-1133">Transmembrane helix</keyword>
<evidence type="ECO:0000256" key="1">
    <source>
        <dbReference type="SAM" id="MobiDB-lite"/>
    </source>
</evidence>
<keyword evidence="2" id="KW-0812">Transmembrane</keyword>
<evidence type="ECO:0000313" key="4">
    <source>
        <dbReference type="EMBL" id="KIP04510.1"/>
    </source>
</evidence>
<organism evidence="4 5">
    <name type="scientific">Phlebiopsis gigantea (strain 11061_1 CR5-6)</name>
    <name type="common">White-rot fungus</name>
    <name type="synonym">Peniophora gigantea</name>
    <dbReference type="NCBI Taxonomy" id="745531"/>
    <lineage>
        <taxon>Eukaryota</taxon>
        <taxon>Fungi</taxon>
        <taxon>Dikarya</taxon>
        <taxon>Basidiomycota</taxon>
        <taxon>Agaricomycotina</taxon>
        <taxon>Agaricomycetes</taxon>
        <taxon>Polyporales</taxon>
        <taxon>Phanerochaetaceae</taxon>
        <taxon>Phlebiopsis</taxon>
    </lineage>
</organism>
<dbReference type="SUPFAM" id="SSF48371">
    <property type="entry name" value="ARM repeat"/>
    <property type="match status" value="1"/>
</dbReference>
<evidence type="ECO:0000259" key="3">
    <source>
        <dbReference type="Pfam" id="PF20153"/>
    </source>
</evidence>
<protein>
    <recommendedName>
        <fullName evidence="3">DUF6535 domain-containing protein</fullName>
    </recommendedName>
</protein>